<evidence type="ECO:0008006" key="3">
    <source>
        <dbReference type="Google" id="ProtNLM"/>
    </source>
</evidence>
<dbReference type="Gene3D" id="3.20.20.70">
    <property type="entry name" value="Aldolase class I"/>
    <property type="match status" value="1"/>
</dbReference>
<protein>
    <recommendedName>
        <fullName evidence="3">Dioxygenase</fullName>
    </recommendedName>
</protein>
<accession>C7N3W1</accession>
<dbReference type="RefSeq" id="WP_012797807.1">
    <property type="nucleotide sequence ID" value="NC_013165.1"/>
</dbReference>
<dbReference type="EMBL" id="CP001684">
    <property type="protein sequence ID" value="ACV21702.1"/>
    <property type="molecule type" value="Genomic_DNA"/>
</dbReference>
<dbReference type="Proteomes" id="UP000002026">
    <property type="component" value="Chromosome"/>
</dbReference>
<sequence>MSDKDIRTLHEQLVERHERRKERVHDGLEHVRNSLEERHRDASHPLEIIALDGVFRHESHSDIPAVMKPKQIDGTYRHGAMLVPEEIDECSGIAVFGRVLKSFVFTTDVVTIRNTNADAVLAVYPFTCQPAITQALLLAAECPVFTGVSGATTSGGRSANLAIQSEMQGCAGVVCNNTSTPETIESIRCHVDIPVVVTISKYDEYAAAQIAAGATIVNVAGGKNTADVVAQVRAAYPEIPIMASGGKNGDSIRRTIAAGADAITWTPPTIQQLEKELMDFNRKQESETEQQPA</sequence>
<proteinExistence type="predicted"/>
<gene>
    <name evidence="1" type="ordered locus">Shel_06430</name>
</gene>
<evidence type="ECO:0000313" key="2">
    <source>
        <dbReference type="Proteomes" id="UP000002026"/>
    </source>
</evidence>
<reference evidence="1 2" key="1">
    <citation type="journal article" date="2009" name="Stand. Genomic Sci.">
        <title>Complete genome sequence of Slackia heliotrinireducens type strain (RHS 1).</title>
        <authorList>
            <person name="Pukall R."/>
            <person name="Lapidus A."/>
            <person name="Nolan M."/>
            <person name="Copeland A."/>
            <person name="Glavina Del Rio T."/>
            <person name="Lucas S."/>
            <person name="Chen F."/>
            <person name="Tice H."/>
            <person name="Cheng J.F."/>
            <person name="Chertkov O."/>
            <person name="Bruce D."/>
            <person name="Goodwin L."/>
            <person name="Kuske C."/>
            <person name="Brettin T."/>
            <person name="Detter J.C."/>
            <person name="Han C."/>
            <person name="Pitluck S."/>
            <person name="Pati A."/>
            <person name="Mavrommatis K."/>
            <person name="Ivanova N."/>
            <person name="Ovchinnikova G."/>
            <person name="Chen A."/>
            <person name="Palaniappan K."/>
            <person name="Schneider S."/>
            <person name="Rohde M."/>
            <person name="Chain P."/>
            <person name="D'haeseleer P."/>
            <person name="Goker M."/>
            <person name="Bristow J."/>
            <person name="Eisen J.A."/>
            <person name="Markowitz V."/>
            <person name="Kyrpides N.C."/>
            <person name="Klenk H.P."/>
            <person name="Hugenholtz P."/>
        </authorList>
    </citation>
    <scope>NUCLEOTIDE SEQUENCE [LARGE SCALE GENOMIC DNA]</scope>
    <source>
        <strain evidence="2">ATCC 29202 / DSM 20476 / NCTC 11029 / RHS 1</strain>
    </source>
</reference>
<dbReference type="AlphaFoldDB" id="C7N3W1"/>
<dbReference type="HOGENOM" id="CLU_082733_0_0_11"/>
<dbReference type="eggNOG" id="COG1304">
    <property type="taxonomic scope" value="Bacteria"/>
</dbReference>
<dbReference type="KEGG" id="shi:Shel_06430"/>
<organism evidence="1 2">
    <name type="scientific">Slackia heliotrinireducens (strain ATCC 29202 / DSM 20476 / NCTC 11029 / RHS 1)</name>
    <name type="common">Peptococcus heliotrinreducens</name>
    <dbReference type="NCBI Taxonomy" id="471855"/>
    <lineage>
        <taxon>Bacteria</taxon>
        <taxon>Bacillati</taxon>
        <taxon>Actinomycetota</taxon>
        <taxon>Coriobacteriia</taxon>
        <taxon>Eggerthellales</taxon>
        <taxon>Eggerthellaceae</taxon>
        <taxon>Slackia</taxon>
    </lineage>
</organism>
<keyword evidence="2" id="KW-1185">Reference proteome</keyword>
<dbReference type="SUPFAM" id="SSF51412">
    <property type="entry name" value="Inosine monophosphate dehydrogenase (IMPDH)"/>
    <property type="match status" value="1"/>
</dbReference>
<dbReference type="InterPro" id="IPR013785">
    <property type="entry name" value="Aldolase_TIM"/>
</dbReference>
<evidence type="ECO:0000313" key="1">
    <source>
        <dbReference type="EMBL" id="ACV21702.1"/>
    </source>
</evidence>
<name>C7N3W1_SLAHD</name>
<dbReference type="STRING" id="471855.Shel_06430"/>